<evidence type="ECO:0000313" key="3">
    <source>
        <dbReference type="Proteomes" id="UP000014629"/>
    </source>
</evidence>
<proteinExistence type="predicted"/>
<accession>S3ZZJ9</accession>
<sequence>MTSVEPGATPDELAARTLRLLDGTRYLTLATSSPSGDPWSAALHYEWQPDPLRLLFCSSHRTRHGADIAANAQVAGSLFVTGAATDVAIAPVEGAQFTGGCAEVPEDELARTHGYFFETVFPDPEVRAEWALPLEAFGPPGVHRLYRITVDRWWLIDLRTWAEDKIDRRVEMPLSALAGAGAR</sequence>
<feature type="domain" description="Pyridoxamine 5'-phosphate oxidase N-terminal" evidence="1">
    <location>
        <begin position="20"/>
        <end position="110"/>
    </location>
</feature>
<gene>
    <name evidence="2" type="ORF">STRAU_3042</name>
</gene>
<comment type="caution">
    <text evidence="2">The sequence shown here is derived from an EMBL/GenBank/DDBJ whole genome shotgun (WGS) entry which is preliminary data.</text>
</comment>
<keyword evidence="3" id="KW-1185">Reference proteome</keyword>
<dbReference type="Gene3D" id="2.30.110.10">
    <property type="entry name" value="Electron Transport, Fmn-binding Protein, Chain A"/>
    <property type="match status" value="1"/>
</dbReference>
<dbReference type="RefSeq" id="WP_016641170.1">
    <property type="nucleotide sequence ID" value="NZ_AOPZ01000132.1"/>
</dbReference>
<dbReference type="PATRIC" id="fig|1286094.4.peg.3011"/>
<evidence type="ECO:0000259" key="1">
    <source>
        <dbReference type="Pfam" id="PF01243"/>
    </source>
</evidence>
<dbReference type="Pfam" id="PF01243">
    <property type="entry name" value="PNPOx_N"/>
    <property type="match status" value="1"/>
</dbReference>
<evidence type="ECO:0000313" key="2">
    <source>
        <dbReference type="EMBL" id="EPH43890.1"/>
    </source>
</evidence>
<protein>
    <recommendedName>
        <fullName evidence="1">Pyridoxamine 5'-phosphate oxidase N-terminal domain-containing protein</fullName>
    </recommendedName>
</protein>
<dbReference type="AlphaFoldDB" id="S3ZZJ9"/>
<organism evidence="2 3">
    <name type="scientific">Streptomyces aurantiacus JA 4570</name>
    <dbReference type="NCBI Taxonomy" id="1286094"/>
    <lineage>
        <taxon>Bacteria</taxon>
        <taxon>Bacillati</taxon>
        <taxon>Actinomycetota</taxon>
        <taxon>Actinomycetes</taxon>
        <taxon>Kitasatosporales</taxon>
        <taxon>Streptomycetaceae</taxon>
        <taxon>Streptomyces</taxon>
        <taxon>Streptomyces aurantiacus group</taxon>
    </lineage>
</organism>
<dbReference type="SUPFAM" id="SSF50475">
    <property type="entry name" value="FMN-binding split barrel"/>
    <property type="match status" value="1"/>
</dbReference>
<dbReference type="Proteomes" id="UP000014629">
    <property type="component" value="Unassembled WGS sequence"/>
</dbReference>
<reference evidence="2 3" key="1">
    <citation type="submission" date="2013-02" db="EMBL/GenBank/DDBJ databases">
        <title>Draft Genome Sequence of Streptomyces aurantiacus, Which Produces Setomimycin.</title>
        <authorList>
            <person name="Gruening B.A."/>
            <person name="Praeg A."/>
            <person name="Erxleben A."/>
            <person name="Guenther S."/>
            <person name="Mueller M."/>
        </authorList>
    </citation>
    <scope>NUCLEOTIDE SEQUENCE [LARGE SCALE GENOMIC DNA]</scope>
    <source>
        <strain evidence="2 3">JA 4570</strain>
    </source>
</reference>
<dbReference type="EMBL" id="AOPZ01000132">
    <property type="protein sequence ID" value="EPH43890.1"/>
    <property type="molecule type" value="Genomic_DNA"/>
</dbReference>
<name>S3ZZJ9_9ACTN</name>
<dbReference type="InterPro" id="IPR012349">
    <property type="entry name" value="Split_barrel_FMN-bd"/>
</dbReference>
<dbReference type="OrthoDB" id="9788889at2"/>
<dbReference type="InterPro" id="IPR011576">
    <property type="entry name" value="Pyridox_Oxase_N"/>
</dbReference>